<feature type="compositionally biased region" description="Low complexity" evidence="1">
    <location>
        <begin position="28"/>
        <end position="42"/>
    </location>
</feature>
<evidence type="ECO:0000313" key="3">
    <source>
        <dbReference type="Proteomes" id="UP000054270"/>
    </source>
</evidence>
<keyword evidence="3" id="KW-1185">Reference proteome</keyword>
<dbReference type="Proteomes" id="UP000054270">
    <property type="component" value="Unassembled WGS sequence"/>
</dbReference>
<accession>A0A0D2LYU3</accession>
<evidence type="ECO:0000256" key="1">
    <source>
        <dbReference type="SAM" id="MobiDB-lite"/>
    </source>
</evidence>
<feature type="compositionally biased region" description="Gly residues" evidence="1">
    <location>
        <begin position="350"/>
        <end position="367"/>
    </location>
</feature>
<feature type="region of interest" description="Disordered" evidence="1">
    <location>
        <begin position="399"/>
        <end position="423"/>
    </location>
</feature>
<organism evidence="2 3">
    <name type="scientific">Hypholoma sublateritium (strain FD-334 SS-4)</name>
    <dbReference type="NCBI Taxonomy" id="945553"/>
    <lineage>
        <taxon>Eukaryota</taxon>
        <taxon>Fungi</taxon>
        <taxon>Dikarya</taxon>
        <taxon>Basidiomycota</taxon>
        <taxon>Agaricomycotina</taxon>
        <taxon>Agaricomycetes</taxon>
        <taxon>Agaricomycetidae</taxon>
        <taxon>Agaricales</taxon>
        <taxon>Agaricineae</taxon>
        <taxon>Strophariaceae</taxon>
        <taxon>Hypholoma</taxon>
    </lineage>
</organism>
<feature type="region of interest" description="Disordered" evidence="1">
    <location>
        <begin position="818"/>
        <end position="870"/>
    </location>
</feature>
<feature type="compositionally biased region" description="Low complexity" evidence="1">
    <location>
        <begin position="734"/>
        <end position="752"/>
    </location>
</feature>
<feature type="region of interest" description="Disordered" evidence="1">
    <location>
        <begin position="141"/>
        <end position="161"/>
    </location>
</feature>
<name>A0A0D2LYU3_HYPSF</name>
<evidence type="ECO:0000313" key="2">
    <source>
        <dbReference type="EMBL" id="KJA16048.1"/>
    </source>
</evidence>
<feature type="region of interest" description="Disordered" evidence="1">
    <location>
        <begin position="350"/>
        <end position="373"/>
    </location>
</feature>
<feature type="region of interest" description="Disordered" evidence="1">
    <location>
        <begin position="536"/>
        <end position="576"/>
    </location>
</feature>
<feature type="compositionally biased region" description="Polar residues" evidence="1">
    <location>
        <begin position="1"/>
        <end position="27"/>
    </location>
</feature>
<sequence>MASDSSDSPLVLTPESTGTSSGLNNDISLSLSSSPPGSPSTAGGTGGATAGASGESMTLQGTAKKTRRQTAFYPHTRATPDKPRHTNPFARSAAKRESVMALGSIEHLQHYFTKTGLVSKTTPLDKHPSLVPAIGGARARALPPIPASSSSSSSTTPSSTPSLAPLSLSAFTYNTSSNTSSTKVISTPSLPSLSLSFSALNDPAAPHELAFTLPPSPAAPAPPPPIFSPHVKNSEVDPESLLPGVIEDVGGVARVWGLPPYSMAAASSASASSGTADAAQAHVEGEDAVDILGVLQATTRAIRSTRNYLLALPDESAGTLRAQFRTGSGASGTGASAAVRPLGPRVAASAGGGAGAGVGAGEAGPGAGKSAPDPLVLIRRSALDVLGMLRRLEEATRLPSAEDGALSDTGDAHGLRAPSPPHTLVLERSSSSLGLGGTSELAFALVQVHGRPESIPVWEDEDDGFGPDPDDADDARALAGARRERWEARLRGSAAEGGGWLYRGDVRLGELEEERKVVGTWLDLVDEVLFAGGDRERGQAREGERGWERVRKKREGRATSRARAAKNRRASTMDEAVPPVPAVSAARRVSAGGVPSMLRGMSLSDEPEDMHAIREEEDGDAHGAWFAAGAVDEEDMLDDEDLPAWAKRSLFVGDELGRVHALIAHFLPPHLAAHLAPPVPRGPFLESLASGQLLCVAYNACVRKSRRPWGFVSWDGVHDVIALEQAAAAGGGASPSTSSTSTSTLPIAPATPDSRPHTPTPPQADAATTKTWTFRRTDNLRLWAGALKLRYMLPIQLPPAPAPSGVPARQPLAALIASSGAAPSAPSTPARPRTQTPAATPAGTPLPSPGFGPGARFAPQQGQSHSQVGLARADRAPPIVFDAGAIARKDESTRWDEMLEGVLCAWVARVVEERRVFEA</sequence>
<dbReference type="OrthoDB" id="2534759at2759"/>
<reference evidence="3" key="1">
    <citation type="submission" date="2014-04" db="EMBL/GenBank/DDBJ databases">
        <title>Evolutionary Origins and Diversification of the Mycorrhizal Mutualists.</title>
        <authorList>
            <consortium name="DOE Joint Genome Institute"/>
            <consortium name="Mycorrhizal Genomics Consortium"/>
            <person name="Kohler A."/>
            <person name="Kuo A."/>
            <person name="Nagy L.G."/>
            <person name="Floudas D."/>
            <person name="Copeland A."/>
            <person name="Barry K.W."/>
            <person name="Cichocki N."/>
            <person name="Veneault-Fourrey C."/>
            <person name="LaButti K."/>
            <person name="Lindquist E.A."/>
            <person name="Lipzen A."/>
            <person name="Lundell T."/>
            <person name="Morin E."/>
            <person name="Murat C."/>
            <person name="Riley R."/>
            <person name="Ohm R."/>
            <person name="Sun H."/>
            <person name="Tunlid A."/>
            <person name="Henrissat B."/>
            <person name="Grigoriev I.V."/>
            <person name="Hibbett D.S."/>
            <person name="Martin F."/>
        </authorList>
    </citation>
    <scope>NUCLEOTIDE SEQUENCE [LARGE SCALE GENOMIC DNA]</scope>
    <source>
        <strain evidence="3">FD-334 SS-4</strain>
    </source>
</reference>
<feature type="compositionally biased region" description="Basic and acidic residues" evidence="1">
    <location>
        <begin position="536"/>
        <end position="549"/>
    </location>
</feature>
<dbReference type="AlphaFoldDB" id="A0A0D2LYU3"/>
<dbReference type="PANTHER" id="PTHR38702:SF1">
    <property type="entry name" value="CALPONIN-HOMOLOGY (CH) DOMAIN-CONTAINING PROTEIN"/>
    <property type="match status" value="1"/>
</dbReference>
<gene>
    <name evidence="2" type="ORF">HYPSUDRAFT_47791</name>
</gene>
<protein>
    <submittedName>
        <fullName evidence="2">Uncharacterized protein</fullName>
    </submittedName>
</protein>
<dbReference type="EMBL" id="KN817629">
    <property type="protein sequence ID" value="KJA16048.1"/>
    <property type="molecule type" value="Genomic_DNA"/>
</dbReference>
<dbReference type="PANTHER" id="PTHR38702">
    <property type="entry name" value="CALPONIN-HOMOLOGY (CH) DOMAIN-CONTAINING PROTEIN"/>
    <property type="match status" value="1"/>
</dbReference>
<proteinExistence type="predicted"/>
<dbReference type="OMA" id="GWLYRQD"/>
<feature type="compositionally biased region" description="Low complexity" evidence="1">
    <location>
        <begin position="147"/>
        <end position="161"/>
    </location>
</feature>
<feature type="region of interest" description="Disordered" evidence="1">
    <location>
        <begin position="1"/>
        <end position="93"/>
    </location>
</feature>
<feature type="region of interest" description="Disordered" evidence="1">
    <location>
        <begin position="730"/>
        <end position="772"/>
    </location>
</feature>
<feature type="compositionally biased region" description="Low complexity" evidence="1">
    <location>
        <begin position="818"/>
        <end position="843"/>
    </location>
</feature>